<gene>
    <name evidence="3" type="ORF">GM537_12660</name>
</gene>
<feature type="repeat" description="Cell wall-binding" evidence="2">
    <location>
        <begin position="16"/>
        <end position="35"/>
    </location>
</feature>
<evidence type="ECO:0000313" key="4">
    <source>
        <dbReference type="Proteomes" id="UP000490982"/>
    </source>
</evidence>
<dbReference type="PROSITE" id="PS51170">
    <property type="entry name" value="CW"/>
    <property type="match status" value="1"/>
</dbReference>
<reference evidence="3 4" key="1">
    <citation type="submission" date="2019-11" db="EMBL/GenBank/DDBJ databases">
        <title>Growth characteristics of pneumococcus vary with the chemical composition of the capsule and with environmental conditions.</title>
        <authorList>
            <person name="Tothpal A."/>
            <person name="Desobry K."/>
            <person name="Joshi S."/>
            <person name="Wyllie A.L."/>
            <person name="Weinberger D.M."/>
        </authorList>
    </citation>
    <scope>NUCLEOTIDE SEQUENCE [LARGE SCALE GENOMIC DNA]</scope>
    <source>
        <strain evidence="4">pnumococcus23A</strain>
    </source>
</reference>
<comment type="caution">
    <text evidence="3">The sequence shown here is derived from an EMBL/GenBank/DDBJ whole genome shotgun (WGS) entry which is preliminary data.</text>
</comment>
<dbReference type="SUPFAM" id="SSF69360">
    <property type="entry name" value="Cell wall binding repeat"/>
    <property type="match status" value="1"/>
</dbReference>
<protein>
    <submittedName>
        <fullName evidence="3">Choline-binding protein C</fullName>
    </submittedName>
</protein>
<dbReference type="AlphaFoldDB" id="A0A6G2DXA3"/>
<evidence type="ECO:0000256" key="1">
    <source>
        <dbReference type="ARBA" id="ARBA00022737"/>
    </source>
</evidence>
<dbReference type="Gene3D" id="2.10.270.10">
    <property type="entry name" value="Cholin Binding"/>
    <property type="match status" value="1"/>
</dbReference>
<dbReference type="InterPro" id="IPR018337">
    <property type="entry name" value="Cell_wall/Cho-bd_repeat"/>
</dbReference>
<dbReference type="Pfam" id="PF01473">
    <property type="entry name" value="Choline_bind_1"/>
    <property type="match status" value="1"/>
</dbReference>
<keyword evidence="1" id="KW-0677">Repeat</keyword>
<evidence type="ECO:0000313" key="3">
    <source>
        <dbReference type="EMBL" id="MTW25635.1"/>
    </source>
</evidence>
<feature type="non-terminal residue" evidence="3">
    <location>
        <position position="1"/>
    </location>
</feature>
<evidence type="ECO:0000256" key="2">
    <source>
        <dbReference type="PROSITE-ProRule" id="PRU00591"/>
    </source>
</evidence>
<sequence>TDGSRWFYFDGSGAMKTGWYKENGTWYYLDEAGIMKTGWFKVGPHWYYAYGSGALAVSTTTPDGYRVNGNGEWVN</sequence>
<dbReference type="EMBL" id="WNHS01000411">
    <property type="protein sequence ID" value="MTW25635.1"/>
    <property type="molecule type" value="Genomic_DNA"/>
</dbReference>
<dbReference type="Pfam" id="PF19127">
    <property type="entry name" value="Choline_bind_3"/>
    <property type="match status" value="1"/>
</dbReference>
<name>A0A6G2DXA3_STREE</name>
<organism evidence="3 4">
    <name type="scientific">Streptococcus pneumoniae</name>
    <dbReference type="NCBI Taxonomy" id="1313"/>
    <lineage>
        <taxon>Bacteria</taxon>
        <taxon>Bacillati</taxon>
        <taxon>Bacillota</taxon>
        <taxon>Bacilli</taxon>
        <taxon>Lactobacillales</taxon>
        <taxon>Streptococcaceae</taxon>
        <taxon>Streptococcus</taxon>
    </lineage>
</organism>
<proteinExistence type="predicted"/>
<dbReference type="Proteomes" id="UP000490982">
    <property type="component" value="Unassembled WGS sequence"/>
</dbReference>
<accession>A0A6G2DXA3</accession>